<protein>
    <submittedName>
        <fullName evidence="1">Uncharacterized protein</fullName>
    </submittedName>
</protein>
<sequence length="132" mass="14389">MKLIKDGALLDAKAIDGLYAEFAGVKMNAAYGEYDLVKSLFGLRNMQIAHSLIPWKEPTDELWGHHLLDFVEAIFGFVVKIEVALTAATGTSLGDLKTSAEAFRDSAGQFWRAQTTLKFLADGEPPSGKLAK</sequence>
<accession>A0A1M5RI95</accession>
<proteinExistence type="predicted"/>
<evidence type="ECO:0000313" key="2">
    <source>
        <dbReference type="Proteomes" id="UP000190675"/>
    </source>
</evidence>
<organism evidence="1 2">
    <name type="scientific">Bradyrhizobium erythrophlei</name>
    <dbReference type="NCBI Taxonomy" id="1437360"/>
    <lineage>
        <taxon>Bacteria</taxon>
        <taxon>Pseudomonadati</taxon>
        <taxon>Pseudomonadota</taxon>
        <taxon>Alphaproteobacteria</taxon>
        <taxon>Hyphomicrobiales</taxon>
        <taxon>Nitrobacteraceae</taxon>
        <taxon>Bradyrhizobium</taxon>
    </lineage>
</organism>
<reference evidence="1 2" key="1">
    <citation type="submission" date="2016-11" db="EMBL/GenBank/DDBJ databases">
        <authorList>
            <person name="Jaros S."/>
            <person name="Januszkiewicz K."/>
            <person name="Wedrychowicz H."/>
        </authorList>
    </citation>
    <scope>NUCLEOTIDE SEQUENCE [LARGE SCALE GENOMIC DNA]</scope>
    <source>
        <strain evidence="1 2">GAS242</strain>
    </source>
</reference>
<dbReference type="EMBL" id="LT670818">
    <property type="protein sequence ID" value="SHH25769.1"/>
    <property type="molecule type" value="Genomic_DNA"/>
</dbReference>
<dbReference type="RefSeq" id="WP_079569525.1">
    <property type="nucleotide sequence ID" value="NZ_LT670818.1"/>
</dbReference>
<evidence type="ECO:0000313" key="1">
    <source>
        <dbReference type="EMBL" id="SHH25769.1"/>
    </source>
</evidence>
<dbReference type="Proteomes" id="UP000190675">
    <property type="component" value="Chromosome I"/>
</dbReference>
<gene>
    <name evidence="1" type="ORF">SAMN05444169_6573</name>
</gene>
<dbReference type="AlphaFoldDB" id="A0A1M5RI95"/>
<name>A0A1M5RI95_9BRAD</name>